<dbReference type="InterPro" id="IPR001715">
    <property type="entry name" value="CH_dom"/>
</dbReference>
<evidence type="ECO:0000313" key="6">
    <source>
        <dbReference type="EMBL" id="KAK8897799.1"/>
    </source>
</evidence>
<gene>
    <name evidence="6" type="ORF">M9Y10_000027</name>
</gene>
<dbReference type="InterPro" id="IPR035992">
    <property type="entry name" value="Ricin_B-like_lectins"/>
</dbReference>
<keyword evidence="7" id="KW-1185">Reference proteome</keyword>
<dbReference type="Proteomes" id="UP001470230">
    <property type="component" value="Unassembled WGS sequence"/>
</dbReference>
<name>A0ABR2L3A4_9EUKA</name>
<dbReference type="CDD" id="cd00161">
    <property type="entry name" value="beta-trefoil_Ricin-like"/>
    <property type="match status" value="1"/>
</dbReference>
<dbReference type="Gene3D" id="1.10.418.10">
    <property type="entry name" value="Calponin-like domain"/>
    <property type="match status" value="2"/>
</dbReference>
<feature type="domain" description="Calponin-homology (CH)" evidence="5">
    <location>
        <begin position="13"/>
        <end position="120"/>
    </location>
</feature>
<feature type="coiled-coil region" evidence="3">
    <location>
        <begin position="707"/>
        <end position="755"/>
    </location>
</feature>
<reference evidence="6 7" key="1">
    <citation type="submission" date="2024-04" db="EMBL/GenBank/DDBJ databases">
        <title>Tritrichomonas musculus Genome.</title>
        <authorList>
            <person name="Alves-Ferreira E."/>
            <person name="Grigg M."/>
            <person name="Lorenzi H."/>
            <person name="Galac M."/>
        </authorList>
    </citation>
    <scope>NUCLEOTIDE SEQUENCE [LARGE SCALE GENOMIC DNA]</scope>
    <source>
        <strain evidence="6 7">EAF2021</strain>
    </source>
</reference>
<dbReference type="PANTHER" id="PTHR11915">
    <property type="entry name" value="SPECTRIN/FILAMIN RELATED CYTOSKELETAL PROTEIN"/>
    <property type="match status" value="1"/>
</dbReference>
<feature type="region of interest" description="Disordered" evidence="4">
    <location>
        <begin position="469"/>
        <end position="489"/>
    </location>
</feature>
<proteinExistence type="predicted"/>
<evidence type="ECO:0000313" key="7">
    <source>
        <dbReference type="Proteomes" id="UP001470230"/>
    </source>
</evidence>
<dbReference type="SMART" id="SM00033">
    <property type="entry name" value="CH"/>
    <property type="match status" value="2"/>
</dbReference>
<evidence type="ECO:0000256" key="1">
    <source>
        <dbReference type="ARBA" id="ARBA00022737"/>
    </source>
</evidence>
<keyword evidence="2" id="KW-0009">Actin-binding</keyword>
<evidence type="ECO:0000259" key="5">
    <source>
        <dbReference type="PROSITE" id="PS50021"/>
    </source>
</evidence>
<sequence>MSSLLKVDDNWIPLQVKVFSRWVSSHLRNIDDQNVTDITKDLSNGVALVELATELTKKKPLRQWCQAPKRNVDMVQNCDLAIDMFTKDGVKLVGISGKDINDSNQKLILGLIWTLILYYSIGKSVNYNNPIQKTVKVNNNFNDFKPVLPHDDDSKNALLSWAIGRTSNYPNIHDFVPFDLSLCALLDSYVPEKINYYQLDPNNSRHNSCLAIEVMNDLGIPVYVFPDELARFNDSVDEKTLLTQLSAAKVVLDRYQKINVHKQPIHERDILLDEKQDFDSDSNQDDVERLTKELEEARAVAAKTKEENMKLSHALAVAEAEIENQKQANNHNEKEINKLIESQKQSDKESKQLKEALSDKEMELRAEQWEKSKVETEVNELSQTINKMRTDAEIQQEDKKKANDEVQKLLKAANDDAENSRKKLREELVAVQTEKDKLLLQQNVLVKKISDFKKQKEFLSKALKDVQEEKESAEKEVSRLTKDADEHHGNSKFIEEQLKAARKEKDKLESQIASLKKQIDDLKNENQLYAKALKNIQEEKEAAEDEVSRLTKEAHSTGSAQDARRLQNELKIAESGRKKAEADLSILSQKLDQIMNDRELLANTLRKVQVDKEKAESEVDRLSRAVVEAEARIALLEKSLEDSQKEVESHKQAHEFTQVNNNNLSQAYDELQEAMDAKISDLEGQVEWINAEKSEVESDAAVLAKALRDAGREKEKDEEEIGRLSRAVVEAEARNALLQKSLQDSQKQVVDLQEELYWTNDQNNEMGQDTTVLSNALTKKENEVKQLANDNFEARQYASVLTKQLARTKNEIQRQKEEKVNAQQKAIYLSENLDRAAAESRGNAQMSSVVLSNVYNEIERSRAVAQTYSNALDEALVQLQDKSDENAAAKQEIRNLSNELQEADDEVSRLTKAWQYTKSKYMRQSEELNSVTNEAELFAQSYSNALEELENEKRAREEAEKEVQRLNNELDHANDDIDMLNENLADTEIERDSLKNSLRKSQKRARREKNAHEEAELQAEQLAYDLAMTQAANNDNNNNNEDREVHVGLNNDDSPYYIKGDNKEWAGKTFGLTMTIDNEEYALAWIDDGSHFLNGAGYKLDLVKPNIENDIHQQFTFGKDEWNTVIDSNAKQGMVWDVANADNWNPPNGTAFYLYPFHGRHNQHFVYKDGMIYAKQNGQVVTYLGGNVPFVMVGPSEILKDKQTFHIQLL</sequence>
<dbReference type="EMBL" id="JAPFFF010000001">
    <property type="protein sequence ID" value="KAK8897799.1"/>
    <property type="molecule type" value="Genomic_DNA"/>
</dbReference>
<dbReference type="Gene3D" id="1.10.287.1490">
    <property type="match status" value="1"/>
</dbReference>
<dbReference type="PROSITE" id="PS00020">
    <property type="entry name" value="ACTININ_2"/>
    <property type="match status" value="1"/>
</dbReference>
<keyword evidence="1" id="KW-0677">Repeat</keyword>
<protein>
    <recommendedName>
        <fullName evidence="5">Calponin-homology (CH) domain-containing protein</fullName>
    </recommendedName>
</protein>
<feature type="coiled-coil region" evidence="3">
    <location>
        <begin position="798"/>
        <end position="825"/>
    </location>
</feature>
<dbReference type="Gene3D" id="2.80.10.50">
    <property type="match status" value="1"/>
</dbReference>
<evidence type="ECO:0000256" key="2">
    <source>
        <dbReference type="ARBA" id="ARBA00023203"/>
    </source>
</evidence>
<evidence type="ECO:0000256" key="4">
    <source>
        <dbReference type="SAM" id="MobiDB-lite"/>
    </source>
</evidence>
<comment type="caution">
    <text evidence="6">The sequence shown here is derived from an EMBL/GenBank/DDBJ whole genome shotgun (WGS) entry which is preliminary data.</text>
</comment>
<organism evidence="6 7">
    <name type="scientific">Tritrichomonas musculus</name>
    <dbReference type="NCBI Taxonomy" id="1915356"/>
    <lineage>
        <taxon>Eukaryota</taxon>
        <taxon>Metamonada</taxon>
        <taxon>Parabasalia</taxon>
        <taxon>Tritrichomonadida</taxon>
        <taxon>Tritrichomonadidae</taxon>
        <taxon>Tritrichomonas</taxon>
    </lineage>
</organism>
<accession>A0ABR2L3A4</accession>
<evidence type="ECO:0000256" key="3">
    <source>
        <dbReference type="SAM" id="Coils"/>
    </source>
</evidence>
<dbReference type="PROSITE" id="PS50021">
    <property type="entry name" value="CH"/>
    <property type="match status" value="1"/>
</dbReference>
<dbReference type="SUPFAM" id="SSF47576">
    <property type="entry name" value="Calponin-homology domain, CH-domain"/>
    <property type="match status" value="1"/>
</dbReference>
<dbReference type="SUPFAM" id="SSF57997">
    <property type="entry name" value="Tropomyosin"/>
    <property type="match status" value="1"/>
</dbReference>
<dbReference type="Pfam" id="PF00307">
    <property type="entry name" value="CH"/>
    <property type="match status" value="1"/>
</dbReference>
<dbReference type="InterPro" id="IPR001589">
    <property type="entry name" value="Actinin_actin-bd_CS"/>
</dbReference>
<dbReference type="InterPro" id="IPR036872">
    <property type="entry name" value="CH_dom_sf"/>
</dbReference>
<feature type="coiled-coil region" evidence="3">
    <location>
        <begin position="872"/>
        <end position="1025"/>
    </location>
</feature>
<keyword evidence="3" id="KW-0175">Coiled coil</keyword>
<dbReference type="SUPFAM" id="SSF50370">
    <property type="entry name" value="Ricin B-like lectins"/>
    <property type="match status" value="1"/>
</dbReference>